<comment type="caution">
    <text evidence="15">The sequence shown here is derived from an EMBL/GenBank/DDBJ whole genome shotgun (WGS) entry which is preliminary data.</text>
</comment>
<evidence type="ECO:0000256" key="3">
    <source>
        <dbReference type="ARBA" id="ARBA00001946"/>
    </source>
</evidence>
<dbReference type="HAMAP" id="MF_00052_B">
    <property type="entry name" value="RNase_HII_B"/>
    <property type="match status" value="1"/>
</dbReference>
<evidence type="ECO:0000256" key="11">
    <source>
        <dbReference type="ARBA" id="ARBA00022759"/>
    </source>
</evidence>
<keyword evidence="13" id="KW-0464">Manganese</keyword>
<dbReference type="InterPro" id="IPR022898">
    <property type="entry name" value="RNase_HII"/>
</dbReference>
<dbReference type="EC" id="3.1.26.4" evidence="6"/>
<gene>
    <name evidence="15" type="ORF">LCGC14_1748860</name>
</gene>
<evidence type="ECO:0000256" key="13">
    <source>
        <dbReference type="ARBA" id="ARBA00023211"/>
    </source>
</evidence>
<evidence type="ECO:0000256" key="4">
    <source>
        <dbReference type="ARBA" id="ARBA00004496"/>
    </source>
</evidence>
<comment type="similarity">
    <text evidence="5">Belongs to the RNase HII family.</text>
</comment>
<evidence type="ECO:0000256" key="8">
    <source>
        <dbReference type="ARBA" id="ARBA00022490"/>
    </source>
</evidence>
<evidence type="ECO:0000256" key="9">
    <source>
        <dbReference type="ARBA" id="ARBA00022722"/>
    </source>
</evidence>
<evidence type="ECO:0000256" key="6">
    <source>
        <dbReference type="ARBA" id="ARBA00012180"/>
    </source>
</evidence>
<keyword evidence="9" id="KW-0540">Nuclease</keyword>
<dbReference type="GO" id="GO:0032299">
    <property type="term" value="C:ribonuclease H2 complex"/>
    <property type="evidence" value="ECO:0007669"/>
    <property type="project" value="TreeGrafter"/>
</dbReference>
<accession>A0A0F9HRV7</accession>
<evidence type="ECO:0000256" key="12">
    <source>
        <dbReference type="ARBA" id="ARBA00022801"/>
    </source>
</evidence>
<dbReference type="Pfam" id="PF01351">
    <property type="entry name" value="RNase_HII"/>
    <property type="match status" value="1"/>
</dbReference>
<comment type="subcellular location">
    <subcellularLocation>
        <location evidence="4">Cytoplasm</location>
    </subcellularLocation>
</comment>
<comment type="cofactor">
    <cofactor evidence="2">
        <name>Mn(2+)</name>
        <dbReference type="ChEBI" id="CHEBI:29035"/>
    </cofactor>
</comment>
<dbReference type="InterPro" id="IPR024567">
    <property type="entry name" value="RNase_HII/HIII_dom"/>
</dbReference>
<evidence type="ECO:0000256" key="7">
    <source>
        <dbReference type="ARBA" id="ARBA00019179"/>
    </source>
</evidence>
<dbReference type="PANTHER" id="PTHR10954:SF18">
    <property type="entry name" value="RIBONUCLEASE HII"/>
    <property type="match status" value="1"/>
</dbReference>
<dbReference type="SUPFAM" id="SSF53098">
    <property type="entry name" value="Ribonuclease H-like"/>
    <property type="match status" value="1"/>
</dbReference>
<reference evidence="15" key="1">
    <citation type="journal article" date="2015" name="Nature">
        <title>Complex archaea that bridge the gap between prokaryotes and eukaryotes.</title>
        <authorList>
            <person name="Spang A."/>
            <person name="Saw J.H."/>
            <person name="Jorgensen S.L."/>
            <person name="Zaremba-Niedzwiedzka K."/>
            <person name="Martijn J."/>
            <person name="Lind A.E."/>
            <person name="van Eijk R."/>
            <person name="Schleper C."/>
            <person name="Guy L."/>
            <person name="Ettema T.J."/>
        </authorList>
    </citation>
    <scope>NUCLEOTIDE SEQUENCE</scope>
</reference>
<evidence type="ECO:0000256" key="2">
    <source>
        <dbReference type="ARBA" id="ARBA00001936"/>
    </source>
</evidence>
<organism evidence="15">
    <name type="scientific">marine sediment metagenome</name>
    <dbReference type="NCBI Taxonomy" id="412755"/>
    <lineage>
        <taxon>unclassified sequences</taxon>
        <taxon>metagenomes</taxon>
        <taxon>ecological metagenomes</taxon>
    </lineage>
</organism>
<evidence type="ECO:0000256" key="5">
    <source>
        <dbReference type="ARBA" id="ARBA00007383"/>
    </source>
</evidence>
<protein>
    <recommendedName>
        <fullName evidence="7">Ribonuclease HII</fullName>
        <ecNumber evidence="6">3.1.26.4</ecNumber>
    </recommendedName>
</protein>
<dbReference type="InterPro" id="IPR001352">
    <property type="entry name" value="RNase_HII/HIII"/>
</dbReference>
<comment type="cofactor">
    <cofactor evidence="3">
        <name>Mg(2+)</name>
        <dbReference type="ChEBI" id="CHEBI:18420"/>
    </cofactor>
</comment>
<dbReference type="GO" id="GO:0004523">
    <property type="term" value="F:RNA-DNA hybrid ribonuclease activity"/>
    <property type="evidence" value="ECO:0007669"/>
    <property type="project" value="UniProtKB-EC"/>
</dbReference>
<proteinExistence type="inferred from homology"/>
<keyword evidence="12" id="KW-0378">Hydrolase</keyword>
<evidence type="ECO:0000259" key="14">
    <source>
        <dbReference type="PROSITE" id="PS51975"/>
    </source>
</evidence>
<evidence type="ECO:0000313" key="15">
    <source>
        <dbReference type="EMBL" id="KKM05952.1"/>
    </source>
</evidence>
<comment type="catalytic activity">
    <reaction evidence="1">
        <text>Endonucleolytic cleavage to 5'-phosphomonoester.</text>
        <dbReference type="EC" id="3.1.26.4"/>
    </reaction>
</comment>
<dbReference type="PROSITE" id="PS51975">
    <property type="entry name" value="RNASE_H_2"/>
    <property type="match status" value="1"/>
</dbReference>
<dbReference type="InterPro" id="IPR036397">
    <property type="entry name" value="RNaseH_sf"/>
</dbReference>
<evidence type="ECO:0000256" key="1">
    <source>
        <dbReference type="ARBA" id="ARBA00000077"/>
    </source>
</evidence>
<dbReference type="InterPro" id="IPR012337">
    <property type="entry name" value="RNaseH-like_sf"/>
</dbReference>
<evidence type="ECO:0000256" key="10">
    <source>
        <dbReference type="ARBA" id="ARBA00022723"/>
    </source>
</evidence>
<dbReference type="NCBIfam" id="NF000595">
    <property type="entry name" value="PRK00015.1-3"/>
    <property type="match status" value="1"/>
</dbReference>
<dbReference type="GO" id="GO:0046872">
    <property type="term" value="F:metal ion binding"/>
    <property type="evidence" value="ECO:0007669"/>
    <property type="project" value="UniProtKB-KW"/>
</dbReference>
<dbReference type="PANTHER" id="PTHR10954">
    <property type="entry name" value="RIBONUCLEASE H2 SUBUNIT A"/>
    <property type="match status" value="1"/>
</dbReference>
<keyword evidence="11" id="KW-0255">Endonuclease</keyword>
<dbReference type="GO" id="GO:0006298">
    <property type="term" value="P:mismatch repair"/>
    <property type="evidence" value="ECO:0007669"/>
    <property type="project" value="TreeGrafter"/>
</dbReference>
<sequence length="217" mass="23700">MPTFEIEESIRTKAGAQNLFVAGVDEVGVGPLAGPVVAAAVVLGKKEPWFEYLDDSKKLTRRNRDRLYDLIVENAVAIGIGCIDNEEIDTLGMVEARLQAVIKAYESCKLTLTPYPVAAVVDDGRLSSARRDLGGEYSVFVNKADSLSLSVAAASIVAKTFRDRYMEIISHSYPEYSFEKNKGYGSKAHFSALKKHGPCPLHRASFDPIRSSIIASL</sequence>
<dbReference type="GO" id="GO:0043137">
    <property type="term" value="P:DNA replication, removal of RNA primer"/>
    <property type="evidence" value="ECO:0007669"/>
    <property type="project" value="TreeGrafter"/>
</dbReference>
<feature type="domain" description="RNase H type-2" evidence="14">
    <location>
        <begin position="19"/>
        <end position="217"/>
    </location>
</feature>
<dbReference type="Gene3D" id="3.30.420.10">
    <property type="entry name" value="Ribonuclease H-like superfamily/Ribonuclease H"/>
    <property type="match status" value="1"/>
</dbReference>
<dbReference type="GO" id="GO:0003723">
    <property type="term" value="F:RNA binding"/>
    <property type="evidence" value="ECO:0007669"/>
    <property type="project" value="InterPro"/>
</dbReference>
<name>A0A0F9HRV7_9ZZZZ</name>
<keyword evidence="10" id="KW-0479">Metal-binding</keyword>
<dbReference type="EMBL" id="LAZR01016103">
    <property type="protein sequence ID" value="KKM05952.1"/>
    <property type="molecule type" value="Genomic_DNA"/>
</dbReference>
<dbReference type="GO" id="GO:0005737">
    <property type="term" value="C:cytoplasm"/>
    <property type="evidence" value="ECO:0007669"/>
    <property type="project" value="UniProtKB-SubCell"/>
</dbReference>
<keyword evidence="8" id="KW-0963">Cytoplasm</keyword>
<dbReference type="CDD" id="cd07182">
    <property type="entry name" value="RNase_HII_bacteria_HII_like"/>
    <property type="match status" value="1"/>
</dbReference>
<dbReference type="AlphaFoldDB" id="A0A0F9HRV7"/>